<dbReference type="Gene3D" id="3.20.20.70">
    <property type="entry name" value="Aldolase class I"/>
    <property type="match status" value="1"/>
</dbReference>
<evidence type="ECO:0008006" key="4">
    <source>
        <dbReference type="Google" id="ProtNLM"/>
    </source>
</evidence>
<dbReference type="InterPro" id="IPR002220">
    <property type="entry name" value="DapA-like"/>
</dbReference>
<evidence type="ECO:0000313" key="2">
    <source>
        <dbReference type="EMBL" id="QDT54361.1"/>
    </source>
</evidence>
<dbReference type="PANTHER" id="PTHR12128">
    <property type="entry name" value="DIHYDRODIPICOLINATE SYNTHASE"/>
    <property type="match status" value="1"/>
</dbReference>
<name>A0A517SE22_9PLAN</name>
<evidence type="ECO:0000313" key="3">
    <source>
        <dbReference type="Proteomes" id="UP000315700"/>
    </source>
</evidence>
<dbReference type="InterPro" id="IPR013785">
    <property type="entry name" value="Aldolase_TIM"/>
</dbReference>
<dbReference type="SUPFAM" id="SSF51569">
    <property type="entry name" value="Aldolase"/>
    <property type="match status" value="1"/>
</dbReference>
<dbReference type="SMART" id="SM01130">
    <property type="entry name" value="DHDPS"/>
    <property type="match status" value="1"/>
</dbReference>
<proteinExistence type="predicted"/>
<keyword evidence="3" id="KW-1185">Reference proteome</keyword>
<dbReference type="Proteomes" id="UP000315700">
    <property type="component" value="Chromosome"/>
</dbReference>
<dbReference type="AlphaFoldDB" id="A0A517SE22"/>
<dbReference type="EMBL" id="CP036271">
    <property type="protein sequence ID" value="QDT54361.1"/>
    <property type="molecule type" value="Genomic_DNA"/>
</dbReference>
<protein>
    <recommendedName>
        <fullName evidence="4">Dihydrodipicolinate synthetase family protein</fullName>
    </recommendedName>
</protein>
<evidence type="ECO:0000256" key="1">
    <source>
        <dbReference type="ARBA" id="ARBA00023239"/>
    </source>
</evidence>
<dbReference type="KEGG" id="ccos:Pan44_23940"/>
<dbReference type="RefSeq" id="WP_197454032.1">
    <property type="nucleotide sequence ID" value="NZ_CP036271.1"/>
</dbReference>
<dbReference type="GO" id="GO:0008840">
    <property type="term" value="F:4-hydroxy-tetrahydrodipicolinate synthase activity"/>
    <property type="evidence" value="ECO:0007669"/>
    <property type="project" value="TreeGrafter"/>
</dbReference>
<reference evidence="2 3" key="1">
    <citation type="submission" date="2019-02" db="EMBL/GenBank/DDBJ databases">
        <title>Deep-cultivation of Planctomycetes and their phenomic and genomic characterization uncovers novel biology.</title>
        <authorList>
            <person name="Wiegand S."/>
            <person name="Jogler M."/>
            <person name="Boedeker C."/>
            <person name="Pinto D."/>
            <person name="Vollmers J."/>
            <person name="Rivas-Marin E."/>
            <person name="Kohn T."/>
            <person name="Peeters S.H."/>
            <person name="Heuer A."/>
            <person name="Rast P."/>
            <person name="Oberbeckmann S."/>
            <person name="Bunk B."/>
            <person name="Jeske O."/>
            <person name="Meyerdierks A."/>
            <person name="Storesund J.E."/>
            <person name="Kallscheuer N."/>
            <person name="Luecker S."/>
            <person name="Lage O.M."/>
            <person name="Pohl T."/>
            <person name="Merkel B.J."/>
            <person name="Hornburger P."/>
            <person name="Mueller R.-W."/>
            <person name="Bruemmer F."/>
            <person name="Labrenz M."/>
            <person name="Spormann A.M."/>
            <person name="Op den Camp H."/>
            <person name="Overmann J."/>
            <person name="Amann R."/>
            <person name="Jetten M.S.M."/>
            <person name="Mascher T."/>
            <person name="Medema M.H."/>
            <person name="Devos D.P."/>
            <person name="Kaster A.-K."/>
            <person name="Ovreas L."/>
            <person name="Rohde M."/>
            <person name="Galperin M.Y."/>
            <person name="Jogler C."/>
        </authorList>
    </citation>
    <scope>NUCLEOTIDE SEQUENCE [LARGE SCALE GENOMIC DNA]</scope>
    <source>
        <strain evidence="2 3">Pan44</strain>
    </source>
</reference>
<dbReference type="InParanoid" id="A0A517SE22"/>
<accession>A0A517SE22</accession>
<dbReference type="PANTHER" id="PTHR12128:SF51">
    <property type="entry name" value="BLL4205 PROTEIN"/>
    <property type="match status" value="1"/>
</dbReference>
<keyword evidence="1" id="KW-0456">Lyase</keyword>
<sequence length="365" mass="39851">MSPLTATPSTVEAASAVKSRALRRGLVIPALPLALDSSRRLDERRQKALLRYYSAAGAGGVATAVHTTQFGIRDPKVGLFEPLLALAAEEFDRLDAGRKEPIYRIVGICGDTPQALGEATLGRALRYDAGMVSLAALADRSDDELIEHCRRVAEVMPIFGFYLQSAVGGRALAYEFWKRFCEIENVVGIKIAPFNRYQTLDVVRAVAESGREDIALYTGNDDNIVMDLVTPFRFRVGSDVVERRIVGGLLGHWAVWTRQAVRILAQCHRAMESASPGADELLQLSVEVTDSNAAFFDSANNFAGCIAGLHEVLRRQGLLDDIVLLENENGLSAGQSAAIDRVLAAYPHLSDDAFVAAHRDEWLRD</sequence>
<organism evidence="2 3">
    <name type="scientific">Caulifigura coniformis</name>
    <dbReference type="NCBI Taxonomy" id="2527983"/>
    <lineage>
        <taxon>Bacteria</taxon>
        <taxon>Pseudomonadati</taxon>
        <taxon>Planctomycetota</taxon>
        <taxon>Planctomycetia</taxon>
        <taxon>Planctomycetales</taxon>
        <taxon>Planctomycetaceae</taxon>
        <taxon>Caulifigura</taxon>
    </lineage>
</organism>
<gene>
    <name evidence="2" type="ORF">Pan44_23940</name>
</gene>